<evidence type="ECO:0000313" key="2">
    <source>
        <dbReference type="Proteomes" id="UP000199114"/>
    </source>
</evidence>
<dbReference type="Pfam" id="PF21811">
    <property type="entry name" value="RdfA"/>
    <property type="match status" value="1"/>
</dbReference>
<organism evidence="1 2">
    <name type="scientific">Natrinema salaciae</name>
    <dbReference type="NCBI Taxonomy" id="1186196"/>
    <lineage>
        <taxon>Archaea</taxon>
        <taxon>Methanobacteriati</taxon>
        <taxon>Methanobacteriota</taxon>
        <taxon>Stenosarchaea group</taxon>
        <taxon>Halobacteria</taxon>
        <taxon>Halobacteriales</taxon>
        <taxon>Natrialbaceae</taxon>
        <taxon>Natrinema</taxon>
    </lineage>
</organism>
<gene>
    <name evidence="1" type="ORF">SAMN04489841_0665</name>
</gene>
<protein>
    <submittedName>
        <fullName evidence="1">Uncharacterized protein</fullName>
    </submittedName>
</protein>
<dbReference type="OrthoDB" id="304916at2157"/>
<reference evidence="2" key="1">
    <citation type="submission" date="2016-10" db="EMBL/GenBank/DDBJ databases">
        <authorList>
            <person name="Varghese N."/>
            <person name="Submissions S."/>
        </authorList>
    </citation>
    <scope>NUCLEOTIDE SEQUENCE [LARGE SCALE GENOMIC DNA]</scope>
    <source>
        <strain evidence="2">DSM 25055</strain>
    </source>
</reference>
<dbReference type="InterPro" id="IPR048925">
    <property type="entry name" value="RdfA"/>
</dbReference>
<dbReference type="RefSeq" id="WP_175480020.1">
    <property type="nucleotide sequence ID" value="NZ_FOFD01000001.1"/>
</dbReference>
<dbReference type="AlphaFoldDB" id="A0A1H9B838"/>
<dbReference type="EMBL" id="FOFD01000001">
    <property type="protein sequence ID" value="SEP85206.1"/>
    <property type="molecule type" value="Genomic_DNA"/>
</dbReference>
<dbReference type="Proteomes" id="UP000199114">
    <property type="component" value="Unassembled WGS sequence"/>
</dbReference>
<accession>A0A1H9B838</accession>
<evidence type="ECO:0000313" key="1">
    <source>
        <dbReference type="EMBL" id="SEP85206.1"/>
    </source>
</evidence>
<keyword evidence="2" id="KW-1185">Reference proteome</keyword>
<sequence>MTDDSSGGRRTKVERVMDEYDLEEWGERLEAEWTGEGTERTSLRDLATAFNQAVLGAAVREAEGTVLDTDVESLYRTLTDDDVSRSDTVRKRRELERSGVDIDEVRSNFVTHQTIYTYLTNVRDASLPEEDAEDRVERKKETVQRLAGRTQVITESTLDELRNADEITDREYEVFVDVRAICGNCGADYPIAELLDQGGCDCDGADAA</sequence>
<proteinExistence type="predicted"/>
<name>A0A1H9B838_9EURY</name>